<evidence type="ECO:0000256" key="2">
    <source>
        <dbReference type="ARBA" id="ARBA00022723"/>
    </source>
</evidence>
<keyword evidence="2 6" id="KW-0479">Metal-binding</keyword>
<dbReference type="RefSeq" id="WP_118160610.1">
    <property type="nucleotide sequence ID" value="NZ_QRYC01000022.1"/>
</dbReference>
<evidence type="ECO:0000256" key="6">
    <source>
        <dbReference type="HAMAP-Rule" id="MF_01659"/>
    </source>
</evidence>
<comment type="pathway">
    <text evidence="6">Quinol/quinone metabolism; 1,4-dihydroxy-2-naphthoate biosynthesis; 1,4-dihydroxy-2-naphthoate from chorismate: step 2/7.</text>
</comment>
<comment type="catalytic activity">
    <reaction evidence="6">
        <text>isochorismate + 2-oxoglutarate + H(+) = 5-enolpyruvoyl-6-hydroxy-2-succinyl-cyclohex-3-ene-1-carboxylate + CO2</text>
        <dbReference type="Rhea" id="RHEA:25593"/>
        <dbReference type="ChEBI" id="CHEBI:15378"/>
        <dbReference type="ChEBI" id="CHEBI:16526"/>
        <dbReference type="ChEBI" id="CHEBI:16810"/>
        <dbReference type="ChEBI" id="CHEBI:29780"/>
        <dbReference type="ChEBI" id="CHEBI:58818"/>
        <dbReference type="EC" id="2.2.1.9"/>
    </reaction>
</comment>
<comment type="cofactor">
    <cofactor evidence="6">
        <name>thiamine diphosphate</name>
        <dbReference type="ChEBI" id="CHEBI:58937"/>
    </cofactor>
    <text evidence="6">Binds 1 thiamine pyrophosphate per subunit.</text>
</comment>
<dbReference type="EMBL" id="QRYC01000022">
    <property type="protein sequence ID" value="RGU55073.1"/>
    <property type="molecule type" value="Genomic_DNA"/>
</dbReference>
<dbReference type="CDD" id="cd07037">
    <property type="entry name" value="TPP_PYR_MenD"/>
    <property type="match status" value="1"/>
</dbReference>
<keyword evidence="6" id="KW-0474">Menaquinone biosynthesis</keyword>
<dbReference type="GO" id="GO:0030145">
    <property type="term" value="F:manganese ion binding"/>
    <property type="evidence" value="ECO:0007669"/>
    <property type="project" value="UniProtKB-UniRule"/>
</dbReference>
<dbReference type="PANTHER" id="PTHR42916">
    <property type="entry name" value="2-SUCCINYL-5-ENOLPYRUVYL-6-HYDROXY-3-CYCLOHEXENE-1-CARBOXYLATE SYNTHASE"/>
    <property type="match status" value="1"/>
</dbReference>
<evidence type="ECO:0000256" key="5">
    <source>
        <dbReference type="ARBA" id="ARBA00023211"/>
    </source>
</evidence>
<dbReference type="GO" id="GO:0000287">
    <property type="term" value="F:magnesium ion binding"/>
    <property type="evidence" value="ECO:0007669"/>
    <property type="project" value="UniProtKB-UniRule"/>
</dbReference>
<keyword evidence="4 6" id="KW-0786">Thiamine pyrophosphate</keyword>
<dbReference type="InterPro" id="IPR004433">
    <property type="entry name" value="MenaQ_synth_MenD"/>
</dbReference>
<evidence type="ECO:0000256" key="4">
    <source>
        <dbReference type="ARBA" id="ARBA00023052"/>
    </source>
</evidence>
<dbReference type="EC" id="2.2.1.9" evidence="6"/>
<dbReference type="UniPathway" id="UPA00079"/>
<evidence type="ECO:0000256" key="3">
    <source>
        <dbReference type="ARBA" id="ARBA00022842"/>
    </source>
</evidence>
<evidence type="ECO:0000256" key="1">
    <source>
        <dbReference type="ARBA" id="ARBA00022679"/>
    </source>
</evidence>
<dbReference type="PIRSF" id="PIRSF004983">
    <property type="entry name" value="MenD"/>
    <property type="match status" value="1"/>
</dbReference>
<accession>A0A412TMR3</accession>
<comment type="similarity">
    <text evidence="6">Belongs to the TPP enzyme family. MenD subfamily.</text>
</comment>
<comment type="function">
    <text evidence="6">Catalyzes the thiamine diphosphate-dependent decarboxylation of 2-oxoglutarate and the subsequent addition of the resulting succinic semialdehyde-thiamine pyrophosphate anion to isochorismate to yield 2-succinyl-5-enolpyruvyl-6-hydroxy-3-cyclohexene-1-carboxylate (SEPHCHC).</text>
</comment>
<dbReference type="InterPro" id="IPR029061">
    <property type="entry name" value="THDP-binding"/>
</dbReference>
<evidence type="ECO:0000313" key="9">
    <source>
        <dbReference type="Proteomes" id="UP000284243"/>
    </source>
</evidence>
<dbReference type="GO" id="GO:0030976">
    <property type="term" value="F:thiamine pyrophosphate binding"/>
    <property type="evidence" value="ECO:0007669"/>
    <property type="project" value="UniProtKB-UniRule"/>
</dbReference>
<dbReference type="NCBIfam" id="TIGR00173">
    <property type="entry name" value="menD"/>
    <property type="match status" value="1"/>
</dbReference>
<comment type="pathway">
    <text evidence="6">Quinol/quinone metabolism; menaquinone biosynthesis.</text>
</comment>
<dbReference type="AlphaFoldDB" id="A0A412TMR3"/>
<dbReference type="CDD" id="cd02009">
    <property type="entry name" value="TPP_SHCHC_synthase"/>
    <property type="match status" value="1"/>
</dbReference>
<evidence type="ECO:0000259" key="7">
    <source>
        <dbReference type="Pfam" id="PF02776"/>
    </source>
</evidence>
<dbReference type="Pfam" id="PF02776">
    <property type="entry name" value="TPP_enzyme_N"/>
    <property type="match status" value="1"/>
</dbReference>
<evidence type="ECO:0000313" key="8">
    <source>
        <dbReference type="EMBL" id="RGU55073.1"/>
    </source>
</evidence>
<reference evidence="8 9" key="1">
    <citation type="submission" date="2018-08" db="EMBL/GenBank/DDBJ databases">
        <title>A genome reference for cultivated species of the human gut microbiota.</title>
        <authorList>
            <person name="Zou Y."/>
            <person name="Xue W."/>
            <person name="Luo G."/>
        </authorList>
    </citation>
    <scope>NUCLEOTIDE SEQUENCE [LARGE SCALE GENOMIC DNA]</scope>
    <source>
        <strain evidence="8 9">AF16-14</strain>
    </source>
</reference>
<keyword evidence="1 6" id="KW-0808">Transferase</keyword>
<gene>
    <name evidence="6 8" type="primary">menD</name>
    <name evidence="8" type="ORF">DWW57_13965</name>
</gene>
<organism evidence="8 9">
    <name type="scientific">Odoribacter splanchnicus</name>
    <dbReference type="NCBI Taxonomy" id="28118"/>
    <lineage>
        <taxon>Bacteria</taxon>
        <taxon>Pseudomonadati</taxon>
        <taxon>Bacteroidota</taxon>
        <taxon>Bacteroidia</taxon>
        <taxon>Bacteroidales</taxon>
        <taxon>Odoribacteraceae</taxon>
        <taxon>Odoribacter</taxon>
    </lineage>
</organism>
<keyword evidence="3 6" id="KW-0460">Magnesium</keyword>
<dbReference type="SUPFAM" id="SSF52518">
    <property type="entry name" value="Thiamin diphosphate-binding fold (THDP-binding)"/>
    <property type="match status" value="2"/>
</dbReference>
<comment type="cofactor">
    <cofactor evidence="6">
        <name>Mg(2+)</name>
        <dbReference type="ChEBI" id="CHEBI:18420"/>
    </cofactor>
    <cofactor evidence="6">
        <name>Mn(2+)</name>
        <dbReference type="ChEBI" id="CHEBI:29035"/>
    </cofactor>
</comment>
<dbReference type="PANTHER" id="PTHR42916:SF1">
    <property type="entry name" value="PROTEIN PHYLLO, CHLOROPLASTIC"/>
    <property type="match status" value="1"/>
</dbReference>
<dbReference type="GO" id="GO:0070204">
    <property type="term" value="F:2-succinyl-5-enolpyruvyl-6-hydroxy-3-cyclohexene-1-carboxylic-acid synthase activity"/>
    <property type="evidence" value="ECO:0007669"/>
    <property type="project" value="UniProtKB-UniRule"/>
</dbReference>
<dbReference type="Proteomes" id="UP000284243">
    <property type="component" value="Unassembled WGS sequence"/>
</dbReference>
<proteinExistence type="inferred from homology"/>
<protein>
    <recommendedName>
        <fullName evidence="6">2-succinyl-5-enolpyruvyl-6-hydroxy-3-cyclohexene-1-carboxylate synthase</fullName>
        <shortName evidence="6">SEPHCHC synthase</shortName>
        <ecNumber evidence="6">2.2.1.9</ecNumber>
    </recommendedName>
    <alternativeName>
        <fullName evidence="6">Menaquinone biosynthesis protein MenD</fullName>
    </alternativeName>
</protein>
<dbReference type="HAMAP" id="MF_01659">
    <property type="entry name" value="MenD"/>
    <property type="match status" value="1"/>
</dbReference>
<dbReference type="Gene3D" id="3.40.50.970">
    <property type="match status" value="2"/>
</dbReference>
<keyword evidence="5 6" id="KW-0464">Manganese</keyword>
<dbReference type="Gene3D" id="3.40.50.1220">
    <property type="entry name" value="TPP-binding domain"/>
    <property type="match status" value="1"/>
</dbReference>
<dbReference type="InterPro" id="IPR012001">
    <property type="entry name" value="Thiamin_PyroP_enz_TPP-bd_dom"/>
</dbReference>
<dbReference type="GO" id="GO:0009234">
    <property type="term" value="P:menaquinone biosynthetic process"/>
    <property type="evidence" value="ECO:0007669"/>
    <property type="project" value="UniProtKB-UniRule"/>
</dbReference>
<comment type="caution">
    <text evidence="8">The sequence shown here is derived from an EMBL/GenBank/DDBJ whole genome shotgun (WGS) entry which is preliminary data.</text>
</comment>
<dbReference type="UniPathway" id="UPA01057">
    <property type="reaction ID" value="UER00164"/>
</dbReference>
<feature type="domain" description="Thiamine pyrophosphate enzyme N-terminal TPP-binding" evidence="7">
    <location>
        <begin position="10"/>
        <end position="124"/>
    </location>
</feature>
<comment type="subunit">
    <text evidence="6">Homodimer.</text>
</comment>
<name>A0A412TMR3_9BACT</name>
<sequence length="564" mass="63768">MEYLTTDKEGIKILIEVLKEKGIRQVILSPGSRNAPLLVAFAREKQIRHFVVLDERSAAFMALGMAQQSGVPVALVCTSGTAPLNYAPAIAEAYYQRLPLIVITADRPVEWIDQDDSQTIRQQAVFRNIVKASYQLPAELFHADEHWYANRLVNDALNTALKGRQGPVHLNIPLRESLYGLRDYPEREVRTIECIDPAPSLSVGVMQRLVDIFDHCPKVMILAGFHRPDFRLREALHRLAGYPNVVVLTETLANVTSERHIGTIDRVLATVKETEREEYRPELLITFGGPLISRHVKAYLRKFRPRWHWSIDRTEHPADTMQVLTTQIQLEAECFFPQLVAVAKGRASDYALRWKEKKESAAVRHEEFAGRVEWSDWKAFSLILPALPEGSALQLANSTPVRYGQLFDYFQVKRVDGNRGTSGIDGSTSTAVGAALMREGITTLITGDMSFLYDSNALWNKYISSRLKIIVMKNGGGGIFRFISGPSELEELEECFETGTEVDVCGFAQLHHFRYFKASDEVELAGVLPEFFNETEWPVILEVETPRLKNAEVLKSYFRSLQGE</sequence>